<reference evidence="1" key="1">
    <citation type="journal article" date="2020" name="mSystems">
        <title>Genome- and Community-Level Interaction Insights into Carbon Utilization and Element Cycling Functions of Hydrothermarchaeota in Hydrothermal Sediment.</title>
        <authorList>
            <person name="Zhou Z."/>
            <person name="Liu Y."/>
            <person name="Xu W."/>
            <person name="Pan J."/>
            <person name="Luo Z.H."/>
            <person name="Li M."/>
        </authorList>
    </citation>
    <scope>NUCLEOTIDE SEQUENCE [LARGE SCALE GENOMIC DNA]</scope>
    <source>
        <strain evidence="1">SpSt-374</strain>
    </source>
</reference>
<sequence>MNNSAPGKPKAIVHTDGGANNWKLPANIPSLNQLDNFCLGCSGRRWLPPEWAPNPVPPLTNGNPV</sequence>
<dbReference type="AlphaFoldDB" id="A0A7C3ZP97"/>
<gene>
    <name evidence="1" type="ORF">ENR15_18975</name>
</gene>
<protein>
    <submittedName>
        <fullName evidence="1">Uncharacterized protein</fullName>
    </submittedName>
</protein>
<dbReference type="EMBL" id="DSPX01000195">
    <property type="protein sequence ID" value="HGG02661.1"/>
    <property type="molecule type" value="Genomic_DNA"/>
</dbReference>
<proteinExistence type="predicted"/>
<comment type="caution">
    <text evidence="1">The sequence shown here is derived from an EMBL/GenBank/DDBJ whole genome shotgun (WGS) entry which is preliminary data.</text>
</comment>
<accession>A0A7C3ZP97</accession>
<name>A0A7C3ZP97_9CYAN</name>
<evidence type="ECO:0000313" key="1">
    <source>
        <dbReference type="EMBL" id="HGG02661.1"/>
    </source>
</evidence>
<organism evidence="1">
    <name type="scientific">Planktothricoides sp. SpSt-374</name>
    <dbReference type="NCBI Taxonomy" id="2282167"/>
    <lineage>
        <taxon>Bacteria</taxon>
        <taxon>Bacillati</taxon>
        <taxon>Cyanobacteriota</taxon>
        <taxon>Cyanophyceae</taxon>
        <taxon>Oscillatoriophycideae</taxon>
        <taxon>Oscillatoriales</taxon>
        <taxon>Oscillatoriaceae</taxon>
        <taxon>Planktothricoides</taxon>
    </lineage>
</organism>